<accession>A0A485NWW6</accession>
<name>A0A485NWW6_LYNPA</name>
<dbReference type="AlphaFoldDB" id="A0A485NWW6"/>
<protein>
    <submittedName>
        <fullName evidence="1">Transforming acidic</fullName>
    </submittedName>
</protein>
<dbReference type="Proteomes" id="UP000386466">
    <property type="component" value="Unassembled WGS sequence"/>
</dbReference>
<evidence type="ECO:0000313" key="1">
    <source>
        <dbReference type="EMBL" id="VFV36629.1"/>
    </source>
</evidence>
<evidence type="ECO:0000313" key="2">
    <source>
        <dbReference type="Proteomes" id="UP000386466"/>
    </source>
</evidence>
<gene>
    <name evidence="1" type="ORF">LYPA_23C004945</name>
</gene>
<dbReference type="EMBL" id="CAAGRJ010023048">
    <property type="protein sequence ID" value="VFV36629.1"/>
    <property type="molecule type" value="Genomic_DNA"/>
</dbReference>
<reference evidence="1 2" key="1">
    <citation type="submission" date="2019-01" db="EMBL/GenBank/DDBJ databases">
        <authorList>
            <person name="Alioto T."/>
            <person name="Alioto T."/>
        </authorList>
    </citation>
    <scope>NUCLEOTIDE SEQUENCE [LARGE SCALE GENOMIC DNA]</scope>
</reference>
<organism evidence="1 2">
    <name type="scientific">Lynx pardinus</name>
    <name type="common">Iberian lynx</name>
    <name type="synonym">Felis pardina</name>
    <dbReference type="NCBI Taxonomy" id="191816"/>
    <lineage>
        <taxon>Eukaryota</taxon>
        <taxon>Metazoa</taxon>
        <taxon>Chordata</taxon>
        <taxon>Craniata</taxon>
        <taxon>Vertebrata</taxon>
        <taxon>Euteleostomi</taxon>
        <taxon>Mammalia</taxon>
        <taxon>Eutheria</taxon>
        <taxon>Laurasiatheria</taxon>
        <taxon>Carnivora</taxon>
        <taxon>Feliformia</taxon>
        <taxon>Felidae</taxon>
        <taxon>Felinae</taxon>
        <taxon>Lynx</taxon>
    </lineage>
</organism>
<sequence length="54" mass="6220">MRPIVDVPQYRQNDLDAAVEATLRENLLLGSRFEALHVKHLEMGKIMVRFEGIV</sequence>
<keyword evidence="2" id="KW-1185">Reference proteome</keyword>
<proteinExistence type="predicted"/>